<keyword evidence="1" id="KW-0489">Methyltransferase</keyword>
<feature type="domain" description="Methyltransferase small" evidence="3">
    <location>
        <begin position="29"/>
        <end position="198"/>
    </location>
</feature>
<name>A0A854DAI0_ACTNA</name>
<dbReference type="RefSeq" id="WP_003784463.1">
    <property type="nucleotide sequence ID" value="NZ_CAJPQD010000010.1"/>
</dbReference>
<dbReference type="Pfam" id="PF05175">
    <property type="entry name" value="MTS"/>
    <property type="match status" value="1"/>
</dbReference>
<accession>A0A854DAI0</accession>
<sequence>MSEHYFTASPAVEAEERAHRFSIRGVEHAVVTASGVFSADRLDKGTQVLLDHVPDPPEAGTFLDLGCGWGPITLALAEAAPGATVLATDVNERSLALTARNAAAAGLDNVRTSQAEALLAELHQTSTPVDLIWSNPPVRIGKDALHELLLSWLALLSADGEAWLVVLKNLGADSLATWLTGQGWDVSRQASSKGFRVLRVRRGPDGPVDG</sequence>
<dbReference type="PANTHER" id="PTHR47816">
    <property type="entry name" value="RIBOSOMAL RNA SMALL SUBUNIT METHYLTRANSFERASE C"/>
    <property type="match status" value="1"/>
</dbReference>
<dbReference type="GO" id="GO:0008757">
    <property type="term" value="F:S-adenosylmethionine-dependent methyltransferase activity"/>
    <property type="evidence" value="ECO:0007669"/>
    <property type="project" value="InterPro"/>
</dbReference>
<evidence type="ECO:0000256" key="1">
    <source>
        <dbReference type="ARBA" id="ARBA00022603"/>
    </source>
</evidence>
<dbReference type="Gene3D" id="3.40.50.150">
    <property type="entry name" value="Vaccinia Virus protein VP39"/>
    <property type="match status" value="1"/>
</dbReference>
<dbReference type="GeneID" id="64257071"/>
<dbReference type="PANTHER" id="PTHR47816:SF4">
    <property type="entry name" value="RIBOSOMAL RNA SMALL SUBUNIT METHYLTRANSFERASE C"/>
    <property type="match status" value="1"/>
</dbReference>
<dbReference type="AlphaFoldDB" id="A0A854DAI0"/>
<dbReference type="Proteomes" id="UP000187035">
    <property type="component" value="Unassembled WGS sequence"/>
</dbReference>
<dbReference type="EMBL" id="MSRR01000007">
    <property type="protein sequence ID" value="OMG37628.1"/>
    <property type="molecule type" value="Genomic_DNA"/>
</dbReference>
<evidence type="ECO:0000256" key="2">
    <source>
        <dbReference type="ARBA" id="ARBA00022679"/>
    </source>
</evidence>
<dbReference type="CDD" id="cd02440">
    <property type="entry name" value="AdoMet_MTases"/>
    <property type="match status" value="1"/>
</dbReference>
<gene>
    <name evidence="4" type="ORF">BKH33_03995</name>
</gene>
<reference evidence="4 5" key="1">
    <citation type="submission" date="2016-12" db="EMBL/GenBank/DDBJ databases">
        <title>Genomic comparison of strains in the 'Actinomyces naeslundii' group.</title>
        <authorList>
            <person name="Mughal S.R."/>
            <person name="Do T."/>
            <person name="Gilbert S.C."/>
            <person name="Witherden E.A."/>
            <person name="Didelot X."/>
            <person name="Beighton D."/>
        </authorList>
    </citation>
    <scope>NUCLEOTIDE SEQUENCE [LARGE SCALE GENOMIC DNA]</scope>
    <source>
        <strain evidence="4 5">NCTC 10301</strain>
    </source>
</reference>
<organism evidence="4 5">
    <name type="scientific">Actinomyces naeslundii</name>
    <dbReference type="NCBI Taxonomy" id="1655"/>
    <lineage>
        <taxon>Bacteria</taxon>
        <taxon>Bacillati</taxon>
        <taxon>Actinomycetota</taxon>
        <taxon>Actinomycetes</taxon>
        <taxon>Actinomycetales</taxon>
        <taxon>Actinomycetaceae</taxon>
        <taxon>Actinomyces</taxon>
    </lineage>
</organism>
<evidence type="ECO:0000313" key="4">
    <source>
        <dbReference type="EMBL" id="OMG37628.1"/>
    </source>
</evidence>
<comment type="caution">
    <text evidence="4">The sequence shown here is derived from an EMBL/GenBank/DDBJ whole genome shotgun (WGS) entry which is preliminary data.</text>
</comment>
<proteinExistence type="predicted"/>
<dbReference type="GO" id="GO:0032259">
    <property type="term" value="P:methylation"/>
    <property type="evidence" value="ECO:0007669"/>
    <property type="project" value="UniProtKB-KW"/>
</dbReference>
<evidence type="ECO:0000259" key="3">
    <source>
        <dbReference type="Pfam" id="PF05175"/>
    </source>
</evidence>
<dbReference type="SUPFAM" id="SSF53335">
    <property type="entry name" value="S-adenosyl-L-methionine-dependent methyltransferases"/>
    <property type="match status" value="1"/>
</dbReference>
<dbReference type="InterPro" id="IPR007848">
    <property type="entry name" value="Small_mtfrase_dom"/>
</dbReference>
<keyword evidence="2" id="KW-0808">Transferase</keyword>
<evidence type="ECO:0000313" key="5">
    <source>
        <dbReference type="Proteomes" id="UP000187035"/>
    </source>
</evidence>
<dbReference type="InterPro" id="IPR029063">
    <property type="entry name" value="SAM-dependent_MTases_sf"/>
</dbReference>
<protein>
    <submittedName>
        <fullName evidence="4">MFS transporter</fullName>
    </submittedName>
</protein>
<dbReference type="InterPro" id="IPR046977">
    <property type="entry name" value="RsmC/RlmG"/>
</dbReference>